<keyword evidence="1" id="KW-0808">Transferase</keyword>
<keyword evidence="1" id="KW-0489">Methyltransferase</keyword>
<organism evidence="1 2">
    <name type="scientific">Methylocystis heyeri</name>
    <dbReference type="NCBI Taxonomy" id="391905"/>
    <lineage>
        <taxon>Bacteria</taxon>
        <taxon>Pseudomonadati</taxon>
        <taxon>Pseudomonadota</taxon>
        <taxon>Alphaproteobacteria</taxon>
        <taxon>Hyphomicrobiales</taxon>
        <taxon>Methylocystaceae</taxon>
        <taxon>Methylocystis</taxon>
    </lineage>
</organism>
<dbReference type="GO" id="GO:0032259">
    <property type="term" value="P:methylation"/>
    <property type="evidence" value="ECO:0007669"/>
    <property type="project" value="UniProtKB-KW"/>
</dbReference>
<dbReference type="AlphaFoldDB" id="A0A6B8KKF8"/>
<dbReference type="Gene3D" id="3.40.50.150">
    <property type="entry name" value="Vaccinia Virus protein VP39"/>
    <property type="match status" value="1"/>
</dbReference>
<proteinExistence type="predicted"/>
<accession>A0A6B8KKF8</accession>
<name>A0A6B8KKF8_9HYPH</name>
<dbReference type="Proteomes" id="UP000309061">
    <property type="component" value="Chromosome"/>
</dbReference>
<dbReference type="Pfam" id="PF13489">
    <property type="entry name" value="Methyltransf_23"/>
    <property type="match status" value="1"/>
</dbReference>
<gene>
    <name evidence="1" type="ORF">H2LOC_016360</name>
</gene>
<keyword evidence="2" id="KW-1185">Reference proteome</keyword>
<dbReference type="InterPro" id="IPR029063">
    <property type="entry name" value="SAM-dependent_MTases_sf"/>
</dbReference>
<dbReference type="KEGG" id="mhey:H2LOC_016360"/>
<dbReference type="OrthoDB" id="1524727at2"/>
<dbReference type="CDD" id="cd02440">
    <property type="entry name" value="AdoMet_MTases"/>
    <property type="match status" value="1"/>
</dbReference>
<sequence>MAPFQFDVKPHNAHYDTSYSSKMIQWRQFGAKEKSGNIAHILTNNAKSKSGDIRDENVSQGKILEVGCGTGIVLQELKNIGIGREFHGIDVIDLDRNRDVGEDIRLLQYDGDAIPFEDRNFDFTYATHVIEHIDNPRALIKEMSRVTKGLMYFEVPCELHARTTYNDLQKTLNIGHINAYTPESFSLLLQTCGLEVIGLEIFDHTLEVHSFYCGRMRGMAKMAIRRGALALNPYLASRIFSYHCGALVRRSS</sequence>
<protein>
    <submittedName>
        <fullName evidence="1">Methyltransferase domain-containing protein</fullName>
    </submittedName>
</protein>
<evidence type="ECO:0000313" key="2">
    <source>
        <dbReference type="Proteomes" id="UP000309061"/>
    </source>
</evidence>
<dbReference type="RefSeq" id="WP_136497913.1">
    <property type="nucleotide sequence ID" value="NZ_CP046052.1"/>
</dbReference>
<dbReference type="PANTHER" id="PTHR43591">
    <property type="entry name" value="METHYLTRANSFERASE"/>
    <property type="match status" value="1"/>
</dbReference>
<reference evidence="1 2" key="1">
    <citation type="submission" date="2019-11" db="EMBL/GenBank/DDBJ databases">
        <title>The genome sequence of Methylocystis heyeri.</title>
        <authorList>
            <person name="Oshkin I.Y."/>
            <person name="Miroshnikov K."/>
            <person name="Dedysh S.N."/>
        </authorList>
    </citation>
    <scope>NUCLEOTIDE SEQUENCE [LARGE SCALE GENOMIC DNA]</scope>
    <source>
        <strain evidence="1 2">H2</strain>
    </source>
</reference>
<dbReference type="EMBL" id="CP046052">
    <property type="protein sequence ID" value="QGM47138.1"/>
    <property type="molecule type" value="Genomic_DNA"/>
</dbReference>
<dbReference type="GO" id="GO:0008168">
    <property type="term" value="F:methyltransferase activity"/>
    <property type="evidence" value="ECO:0007669"/>
    <property type="project" value="UniProtKB-KW"/>
</dbReference>
<dbReference type="SUPFAM" id="SSF53335">
    <property type="entry name" value="S-adenosyl-L-methionine-dependent methyltransferases"/>
    <property type="match status" value="1"/>
</dbReference>
<evidence type="ECO:0000313" key="1">
    <source>
        <dbReference type="EMBL" id="QGM47138.1"/>
    </source>
</evidence>